<keyword evidence="3" id="KW-1185">Reference proteome</keyword>
<feature type="transmembrane region" description="Helical" evidence="1">
    <location>
        <begin position="29"/>
        <end position="49"/>
    </location>
</feature>
<sequence>MSAVYKIENKFVAKQQVHSTYVKRITMSFIWFIAVLLDGIIDVVTVVFVGEYAEVVAVAVGPADGRVDVVELMLTTVRWSLGVYHLRGKKIERGTKRPKLVRFSLLNIGDWFTVAIIVNGWSPVALTVKTFESVENTEISAVRAP</sequence>
<evidence type="ECO:0000256" key="1">
    <source>
        <dbReference type="SAM" id="Phobius"/>
    </source>
</evidence>
<keyword evidence="1" id="KW-0472">Membrane</keyword>
<proteinExistence type="predicted"/>
<feature type="transmembrane region" description="Helical" evidence="1">
    <location>
        <begin position="100"/>
        <end position="121"/>
    </location>
</feature>
<reference evidence="2 3" key="2">
    <citation type="submission" date="2018-10" db="EMBL/GenBank/DDBJ databases">
        <authorList>
            <consortium name="Pathogen Informatics"/>
        </authorList>
    </citation>
    <scope>NUCLEOTIDE SEQUENCE [LARGE SCALE GENOMIC DNA]</scope>
</reference>
<organism evidence="4">
    <name type="scientific">Enterobius vermicularis</name>
    <name type="common">Human pinworm</name>
    <dbReference type="NCBI Taxonomy" id="51028"/>
    <lineage>
        <taxon>Eukaryota</taxon>
        <taxon>Metazoa</taxon>
        <taxon>Ecdysozoa</taxon>
        <taxon>Nematoda</taxon>
        <taxon>Chromadorea</taxon>
        <taxon>Rhabditida</taxon>
        <taxon>Spirurina</taxon>
        <taxon>Oxyuridomorpha</taxon>
        <taxon>Oxyuroidea</taxon>
        <taxon>Oxyuridae</taxon>
        <taxon>Enterobius</taxon>
    </lineage>
</organism>
<evidence type="ECO:0000313" key="2">
    <source>
        <dbReference type="EMBL" id="VDD97152.1"/>
    </source>
</evidence>
<dbReference type="Proteomes" id="UP000274131">
    <property type="component" value="Unassembled WGS sequence"/>
</dbReference>
<keyword evidence="1" id="KW-1133">Transmembrane helix</keyword>
<name>A0A0N4VP07_ENTVE</name>
<feature type="transmembrane region" description="Helical" evidence="1">
    <location>
        <begin position="69"/>
        <end position="88"/>
    </location>
</feature>
<gene>
    <name evidence="2" type="ORF">EVEC_LOCUS11903</name>
</gene>
<reference evidence="4" key="1">
    <citation type="submission" date="2017-02" db="UniProtKB">
        <authorList>
            <consortium name="WormBaseParasite"/>
        </authorList>
    </citation>
    <scope>IDENTIFICATION</scope>
</reference>
<dbReference type="AlphaFoldDB" id="A0A0N4VP07"/>
<evidence type="ECO:0000313" key="3">
    <source>
        <dbReference type="Proteomes" id="UP000274131"/>
    </source>
</evidence>
<dbReference type="WBParaSite" id="EVEC_0001273001-mRNA-1">
    <property type="protein sequence ID" value="EVEC_0001273001-mRNA-1"/>
    <property type="gene ID" value="EVEC_0001273001"/>
</dbReference>
<accession>A0A0N4VP07</accession>
<evidence type="ECO:0000313" key="4">
    <source>
        <dbReference type="WBParaSite" id="EVEC_0001273001-mRNA-1"/>
    </source>
</evidence>
<dbReference type="EMBL" id="UXUI01012934">
    <property type="protein sequence ID" value="VDD97152.1"/>
    <property type="molecule type" value="Genomic_DNA"/>
</dbReference>
<keyword evidence="1" id="KW-0812">Transmembrane</keyword>
<protein>
    <submittedName>
        <fullName evidence="4">RDD domain-containing protein</fullName>
    </submittedName>
</protein>